<name>A0A074YMD9_AURSE</name>
<feature type="transmembrane region" description="Helical" evidence="1">
    <location>
        <begin position="47"/>
        <end position="63"/>
    </location>
</feature>
<gene>
    <name evidence="2" type="ORF">AUEXF2481DRAFT_37749</name>
</gene>
<evidence type="ECO:0000313" key="2">
    <source>
        <dbReference type="EMBL" id="KEQ97219.1"/>
    </source>
</evidence>
<keyword evidence="1" id="KW-1133">Transmembrane helix</keyword>
<organism evidence="2 3">
    <name type="scientific">Aureobasidium subglaciale (strain EXF-2481)</name>
    <name type="common">Aureobasidium pullulans var. subglaciale</name>
    <dbReference type="NCBI Taxonomy" id="1043005"/>
    <lineage>
        <taxon>Eukaryota</taxon>
        <taxon>Fungi</taxon>
        <taxon>Dikarya</taxon>
        <taxon>Ascomycota</taxon>
        <taxon>Pezizomycotina</taxon>
        <taxon>Dothideomycetes</taxon>
        <taxon>Dothideomycetidae</taxon>
        <taxon>Dothideales</taxon>
        <taxon>Saccotheciaceae</taxon>
        <taxon>Aureobasidium</taxon>
    </lineage>
</organism>
<reference evidence="2 3" key="1">
    <citation type="journal article" date="2014" name="BMC Genomics">
        <title>Genome sequencing of four Aureobasidium pullulans varieties: biotechnological potential, stress tolerance, and description of new species.</title>
        <authorList>
            <person name="Gostin Ar C."/>
            <person name="Ohm R.A."/>
            <person name="Kogej T."/>
            <person name="Sonjak S."/>
            <person name="Turk M."/>
            <person name="Zajc J."/>
            <person name="Zalar P."/>
            <person name="Grube M."/>
            <person name="Sun H."/>
            <person name="Han J."/>
            <person name="Sharma A."/>
            <person name="Chiniquy J."/>
            <person name="Ngan C.Y."/>
            <person name="Lipzen A."/>
            <person name="Barry K."/>
            <person name="Grigoriev I.V."/>
            <person name="Gunde-Cimerman N."/>
        </authorList>
    </citation>
    <scope>NUCLEOTIDE SEQUENCE [LARGE SCALE GENOMIC DNA]</scope>
    <source>
        <strain evidence="2 3">EXF-2481</strain>
    </source>
</reference>
<accession>A0A074YMD9</accession>
<evidence type="ECO:0000313" key="3">
    <source>
        <dbReference type="Proteomes" id="UP000030641"/>
    </source>
</evidence>
<evidence type="ECO:0000256" key="1">
    <source>
        <dbReference type="SAM" id="Phobius"/>
    </source>
</evidence>
<keyword evidence="1" id="KW-0812">Transmembrane</keyword>
<protein>
    <submittedName>
        <fullName evidence="2">Uncharacterized protein</fullName>
    </submittedName>
</protein>
<dbReference type="Proteomes" id="UP000030641">
    <property type="component" value="Unassembled WGS sequence"/>
</dbReference>
<dbReference type="GeneID" id="25365926"/>
<dbReference type="AlphaFoldDB" id="A0A074YMD9"/>
<dbReference type="RefSeq" id="XP_013345853.1">
    <property type="nucleotide sequence ID" value="XM_013490399.1"/>
</dbReference>
<sequence>MTHQDPHVVSILTGRCADVIFKCSDHKIQANRATRCSLCYLDSQSMTSAWIAVLILVSFLPLYM</sequence>
<proteinExistence type="predicted"/>
<keyword evidence="3" id="KW-1185">Reference proteome</keyword>
<dbReference type="EMBL" id="KL584754">
    <property type="protein sequence ID" value="KEQ97219.1"/>
    <property type="molecule type" value="Genomic_DNA"/>
</dbReference>
<dbReference type="InParanoid" id="A0A074YMD9"/>
<keyword evidence="1" id="KW-0472">Membrane</keyword>
<dbReference type="HOGENOM" id="CLU_2867297_0_0_1"/>